<dbReference type="Pfam" id="PF01965">
    <property type="entry name" value="DJ-1_PfpI"/>
    <property type="match status" value="1"/>
</dbReference>
<accession>A0A953J9U8</accession>
<dbReference type="AlphaFoldDB" id="A0A953J9U8"/>
<reference evidence="2" key="1">
    <citation type="journal article" date="2021" name="bioRxiv">
        <title>Unraveling nitrogen, sulfur and carbon metabolic pathways and microbial community transcriptional responses to substrate deprivation and toxicity stresses in a bioreactor mimicking anoxic brackish coastal sediment conditions.</title>
        <authorList>
            <person name="Martins P.D."/>
            <person name="Echeveste M.J."/>
            <person name="Arshad A."/>
            <person name="Kurth J."/>
            <person name="Ouboter H."/>
            <person name="Jetten M.S.M."/>
            <person name="Welte C.U."/>
        </authorList>
    </citation>
    <scope>NUCLEOTIDE SEQUENCE</scope>
    <source>
        <strain evidence="2">MAG_39</strain>
    </source>
</reference>
<dbReference type="InterPro" id="IPR029062">
    <property type="entry name" value="Class_I_gatase-like"/>
</dbReference>
<dbReference type="InterPro" id="IPR006287">
    <property type="entry name" value="DJ-1"/>
</dbReference>
<evidence type="ECO:0000313" key="2">
    <source>
        <dbReference type="EMBL" id="MBZ0154810.1"/>
    </source>
</evidence>
<protein>
    <submittedName>
        <fullName evidence="2">DJ-1/PfpI family protein</fullName>
    </submittedName>
</protein>
<dbReference type="InterPro" id="IPR002818">
    <property type="entry name" value="DJ-1/PfpI"/>
</dbReference>
<feature type="domain" description="DJ-1/PfpI" evidence="1">
    <location>
        <begin position="3"/>
        <end position="162"/>
    </location>
</feature>
<dbReference type="NCBIfam" id="TIGR01383">
    <property type="entry name" value="not_thiJ"/>
    <property type="match status" value="1"/>
</dbReference>
<comment type="caution">
    <text evidence="2">The sequence shown here is derived from an EMBL/GenBank/DDBJ whole genome shotgun (WGS) entry which is preliminary data.</text>
</comment>
<dbReference type="PANTHER" id="PTHR48094">
    <property type="entry name" value="PROTEIN/NUCLEIC ACID DEGLYCASE DJ-1-RELATED"/>
    <property type="match status" value="1"/>
</dbReference>
<dbReference type="SUPFAM" id="SSF52317">
    <property type="entry name" value="Class I glutamine amidotransferase-like"/>
    <property type="match status" value="1"/>
</dbReference>
<dbReference type="CDD" id="cd03135">
    <property type="entry name" value="GATase1_DJ-1"/>
    <property type="match status" value="1"/>
</dbReference>
<evidence type="ECO:0000259" key="1">
    <source>
        <dbReference type="Pfam" id="PF01965"/>
    </source>
</evidence>
<dbReference type="GO" id="GO:0005737">
    <property type="term" value="C:cytoplasm"/>
    <property type="evidence" value="ECO:0007669"/>
    <property type="project" value="TreeGrafter"/>
</dbReference>
<proteinExistence type="predicted"/>
<evidence type="ECO:0000313" key="3">
    <source>
        <dbReference type="Proteomes" id="UP000705867"/>
    </source>
</evidence>
<dbReference type="Gene3D" id="3.40.50.880">
    <property type="match status" value="1"/>
</dbReference>
<reference evidence="2" key="2">
    <citation type="submission" date="2021-08" db="EMBL/GenBank/DDBJ databases">
        <authorList>
            <person name="Dalcin Martins P."/>
        </authorList>
    </citation>
    <scope>NUCLEOTIDE SEQUENCE</scope>
    <source>
        <strain evidence="2">MAG_39</strain>
    </source>
</reference>
<sequence length="185" mass="19793">MPKVVVVLADGFEEVEAMAIVDILRRGEIETVIAGLHGGPVVSARKVKVLPDTTIDTIRAEDYDMIVLPGGQPGSDNLNADERVKQLIRDFHDKGKYTGAICAAPYVLANAGVLKGRCATAYPSYRDRLGGAVYQEKSVVEDSTVLTSRGAGTALCFGLAIVGKLVSREKATAIKEAMLIREECD</sequence>
<dbReference type="PANTHER" id="PTHR48094:SF12">
    <property type="entry name" value="PARKINSON DISEASE PROTEIN 7 HOMOLOG"/>
    <property type="match status" value="1"/>
</dbReference>
<organism evidence="2 3">
    <name type="scientific">Candidatus Nitrobium versatile</name>
    <dbReference type="NCBI Taxonomy" id="2884831"/>
    <lineage>
        <taxon>Bacteria</taxon>
        <taxon>Pseudomonadati</taxon>
        <taxon>Nitrospirota</taxon>
        <taxon>Nitrospiria</taxon>
        <taxon>Nitrospirales</taxon>
        <taxon>Nitrospiraceae</taxon>
        <taxon>Candidatus Nitrobium</taxon>
    </lineage>
</organism>
<dbReference type="EMBL" id="JAIOIV010000014">
    <property type="protein sequence ID" value="MBZ0154810.1"/>
    <property type="molecule type" value="Genomic_DNA"/>
</dbReference>
<gene>
    <name evidence="2" type="ORF">K8I29_01175</name>
</gene>
<name>A0A953J9U8_9BACT</name>
<dbReference type="Proteomes" id="UP000705867">
    <property type="component" value="Unassembled WGS sequence"/>
</dbReference>
<dbReference type="InterPro" id="IPR050325">
    <property type="entry name" value="Prot/Nucl_acid_deglycase"/>
</dbReference>